<organism evidence="1">
    <name type="scientific">marine metagenome</name>
    <dbReference type="NCBI Taxonomy" id="408172"/>
    <lineage>
        <taxon>unclassified sequences</taxon>
        <taxon>metagenomes</taxon>
        <taxon>ecological metagenomes</taxon>
    </lineage>
</organism>
<dbReference type="EMBL" id="UINC01087967">
    <property type="protein sequence ID" value="SVC37792.1"/>
    <property type="molecule type" value="Genomic_DNA"/>
</dbReference>
<gene>
    <name evidence="1" type="ORF">METZ01_LOCUS290646</name>
</gene>
<name>A0A382LRT3_9ZZZZ</name>
<dbReference type="AlphaFoldDB" id="A0A382LRT3"/>
<reference evidence="1" key="1">
    <citation type="submission" date="2018-05" db="EMBL/GenBank/DDBJ databases">
        <authorList>
            <person name="Lanie J.A."/>
            <person name="Ng W.-L."/>
            <person name="Kazmierczak K.M."/>
            <person name="Andrzejewski T.M."/>
            <person name="Davidsen T.M."/>
            <person name="Wayne K.J."/>
            <person name="Tettelin H."/>
            <person name="Glass J.I."/>
            <person name="Rusch D."/>
            <person name="Podicherti R."/>
            <person name="Tsui H.-C.T."/>
            <person name="Winkler M.E."/>
        </authorList>
    </citation>
    <scope>NUCLEOTIDE SEQUENCE</scope>
</reference>
<sequence length="44" mass="4964">NVIGSLNLELIIRSMIPLVYVNQFPENKMVSPIYNTGTSLVQRT</sequence>
<evidence type="ECO:0000313" key="1">
    <source>
        <dbReference type="EMBL" id="SVC37792.1"/>
    </source>
</evidence>
<accession>A0A382LRT3</accession>
<proteinExistence type="predicted"/>
<protein>
    <submittedName>
        <fullName evidence="1">Uncharacterized protein</fullName>
    </submittedName>
</protein>
<feature type="non-terminal residue" evidence="1">
    <location>
        <position position="1"/>
    </location>
</feature>